<evidence type="ECO:0000313" key="1">
    <source>
        <dbReference type="EMBL" id="KRM54542.1"/>
    </source>
</evidence>
<proteinExistence type="predicted"/>
<dbReference type="PIRSF" id="PIRSF034934">
    <property type="entry name" value="AbiF_AbiD"/>
    <property type="match status" value="1"/>
</dbReference>
<accession>A0A0R1ZI15</accession>
<keyword evidence="2" id="KW-1185">Reference proteome</keyword>
<gene>
    <name evidence="1" type="ORF">FC18_GL000350</name>
</gene>
<evidence type="ECO:0000313" key="2">
    <source>
        <dbReference type="Proteomes" id="UP000051679"/>
    </source>
</evidence>
<dbReference type="InterPro" id="IPR011664">
    <property type="entry name" value="Abi_system_AbiD/AbiF-like"/>
</dbReference>
<comment type="caution">
    <text evidence="1">The sequence shown here is derived from an EMBL/GenBank/DDBJ whole genome shotgun (WGS) entry which is preliminary data.</text>
</comment>
<sequence>MWVVIMVPKQLTPEQQRARFAERGITFPRDTKVRDANKIQEIGYYKLKEFAYPFFDSESETYKNLSFKALLNRYYQDKNFRIFMLHAIEDVEVRLNNAVASQLGQKYGAFGYLEFNNWVNREIPKFQVEKNQYFFKSNLLKKIKRSNLPDLRQRQNLNNDGFPTVWTMVDSLTFGDTVHLVEAMAPANLKRLANSFACSPTELVSWIKCMNFIRNVCVHNSDLIDIRLITKPLPPSEYRTCILPVQGGYANGVAIAVLILKHLMNHVNSRYKFGNIEDSLKKIIGDDDGIAHMLGFANKAAISVLIKREYYDTEEVCD</sequence>
<dbReference type="PATRIC" id="fig|1291052.5.peg.361"/>
<dbReference type="Proteomes" id="UP000051679">
    <property type="component" value="Unassembled WGS sequence"/>
</dbReference>
<dbReference type="STRING" id="1291052.FC18_GL000350"/>
<evidence type="ECO:0008006" key="3">
    <source>
        <dbReference type="Google" id="ProtNLM"/>
    </source>
</evidence>
<dbReference type="InterPro" id="IPR017034">
    <property type="entry name" value="Abi_system_AbiD/AbiF"/>
</dbReference>
<dbReference type="EMBL" id="AYYO01000055">
    <property type="protein sequence ID" value="KRM54542.1"/>
    <property type="molecule type" value="Genomic_DNA"/>
</dbReference>
<dbReference type="Pfam" id="PF07751">
    <property type="entry name" value="Abi_2"/>
    <property type="match status" value="1"/>
</dbReference>
<organism evidence="1 2">
    <name type="scientific">Lacticaseibacillus sharpeae JCM 1186 = DSM 20505</name>
    <dbReference type="NCBI Taxonomy" id="1291052"/>
    <lineage>
        <taxon>Bacteria</taxon>
        <taxon>Bacillati</taxon>
        <taxon>Bacillota</taxon>
        <taxon>Bacilli</taxon>
        <taxon>Lactobacillales</taxon>
        <taxon>Lactobacillaceae</taxon>
        <taxon>Lacticaseibacillus</taxon>
    </lineage>
</organism>
<reference evidence="1 2" key="1">
    <citation type="journal article" date="2015" name="Genome Announc.">
        <title>Expanding the biotechnology potential of lactobacilli through comparative genomics of 213 strains and associated genera.</title>
        <authorList>
            <person name="Sun Z."/>
            <person name="Harris H.M."/>
            <person name="McCann A."/>
            <person name="Guo C."/>
            <person name="Argimon S."/>
            <person name="Zhang W."/>
            <person name="Yang X."/>
            <person name="Jeffery I.B."/>
            <person name="Cooney J.C."/>
            <person name="Kagawa T.F."/>
            <person name="Liu W."/>
            <person name="Song Y."/>
            <person name="Salvetti E."/>
            <person name="Wrobel A."/>
            <person name="Rasinkangas P."/>
            <person name="Parkhill J."/>
            <person name="Rea M.C."/>
            <person name="O'Sullivan O."/>
            <person name="Ritari J."/>
            <person name="Douillard F.P."/>
            <person name="Paul Ross R."/>
            <person name="Yang R."/>
            <person name="Briner A.E."/>
            <person name="Felis G.E."/>
            <person name="de Vos W.M."/>
            <person name="Barrangou R."/>
            <person name="Klaenhammer T.R."/>
            <person name="Caufield P.W."/>
            <person name="Cui Y."/>
            <person name="Zhang H."/>
            <person name="O'Toole P.W."/>
        </authorList>
    </citation>
    <scope>NUCLEOTIDE SEQUENCE [LARGE SCALE GENOMIC DNA]</scope>
    <source>
        <strain evidence="1 2">DSM 20505</strain>
    </source>
</reference>
<name>A0A0R1ZI15_9LACO</name>
<protein>
    <recommendedName>
        <fullName evidence="3">Abortive infection bacteriophage resistance protein</fullName>
    </recommendedName>
</protein>
<dbReference type="AlphaFoldDB" id="A0A0R1ZI15"/>